<dbReference type="Pfam" id="PF09965">
    <property type="entry name" value="DUF2199"/>
    <property type="match status" value="1"/>
</dbReference>
<sequence>MDDLAAAPAPSACSCCGDALADERRVDVRFGLPDLAFELPEEARRSPGPSALLALDGGGFFVRCLLPVRLTGETELVLGAWVETDEETFRHAAAVWEDQVAYPELVVRGRLANAVMPWGEEVLGAEFTGRIVDAEELPYLVEGHGEVAARLLGETWDRDHVLARFPHPLPVAVRTDLGDGWSVERTAGFAARFEDGVDHFGARDRTVALVTFQDDEPGRSAEDFLPLLVGETPPVPEGQEHTERPAGGGIRYAFWFTPEDTGRARHELTAYVVEPDGAAAGLYCSYEEAGQHPWARHVWRSLRREYEDGPASV</sequence>
<dbReference type="RefSeq" id="WP_190226255.1">
    <property type="nucleotide sequence ID" value="NZ_BNBS01000170.1"/>
</dbReference>
<dbReference type="InterPro" id="IPR018697">
    <property type="entry name" value="DUF2199"/>
</dbReference>
<reference evidence="1" key="1">
    <citation type="submission" date="2024-05" db="EMBL/GenBank/DDBJ databases">
        <title>Whole genome shotgun sequence of Streptomyces hydrogenans NBRC 13475.</title>
        <authorList>
            <person name="Komaki H."/>
            <person name="Tamura T."/>
        </authorList>
    </citation>
    <scope>NUCLEOTIDE SEQUENCE</scope>
    <source>
        <strain evidence="1">NBRC 13475</strain>
    </source>
</reference>
<name>A0ABQ3P0Y1_9ACTN</name>
<dbReference type="Proteomes" id="UP001052739">
    <property type="component" value="Unassembled WGS sequence"/>
</dbReference>
<dbReference type="EMBL" id="BNDW01000004">
    <property type="protein sequence ID" value="GHI18678.1"/>
    <property type="molecule type" value="Genomic_DNA"/>
</dbReference>
<evidence type="ECO:0000313" key="1">
    <source>
        <dbReference type="EMBL" id="GHI18678.1"/>
    </source>
</evidence>
<organism evidence="1 2">
    <name type="scientific">Streptomyces hydrogenans</name>
    <dbReference type="NCBI Taxonomy" id="1873719"/>
    <lineage>
        <taxon>Bacteria</taxon>
        <taxon>Bacillati</taxon>
        <taxon>Actinomycetota</taxon>
        <taxon>Actinomycetes</taxon>
        <taxon>Kitasatosporales</taxon>
        <taxon>Streptomycetaceae</taxon>
        <taxon>Streptomyces</taxon>
    </lineage>
</organism>
<evidence type="ECO:0008006" key="3">
    <source>
        <dbReference type="Google" id="ProtNLM"/>
    </source>
</evidence>
<keyword evidence="2" id="KW-1185">Reference proteome</keyword>
<evidence type="ECO:0000313" key="2">
    <source>
        <dbReference type="Proteomes" id="UP001052739"/>
    </source>
</evidence>
<proteinExistence type="predicted"/>
<accession>A0ABQ3P0Y1</accession>
<protein>
    <recommendedName>
        <fullName evidence="3">DUF2199 domain-containing protein</fullName>
    </recommendedName>
</protein>
<comment type="caution">
    <text evidence="1">The sequence shown here is derived from an EMBL/GenBank/DDBJ whole genome shotgun (WGS) entry which is preliminary data.</text>
</comment>
<gene>
    <name evidence="1" type="ORF">Shyd_00490</name>
</gene>